<name>A0A3E2NTN8_9SPHI</name>
<sequence length="301" mass="32847">MKFKIPGMPKACFVILAVLCLGGNVAKSQSVLQAAFFQNQYITNPAMAGLTQGLNLNLGLQQQFNSVPGSPKMQNFTADYNSGGNVGTGLNVNNDQAGLISRTRIMATYAYHLRLGKNDKLNFGLSLGLNNVFIDYNRIIGDPGDGSVDKFNRRSVYVDGDLGVAYTSSQFTIQGAVPNLRSIFLKNDQELDALRNTFFTAVSYKLLLNNNNNFTLEPKVAYRGIKGFDNILDTGANLNMAEYNFSISGMYHSNKSGTIGVGINLKPVDVLLAYTNNTSSLNSYANNTFEIGLKLNLLNKE</sequence>
<accession>A0A3E2NTN8</accession>
<dbReference type="Proteomes" id="UP000260823">
    <property type="component" value="Unassembled WGS sequence"/>
</dbReference>
<comment type="caution">
    <text evidence="2">The sequence shown here is derived from an EMBL/GenBank/DDBJ whole genome shotgun (WGS) entry which is preliminary data.</text>
</comment>
<dbReference type="OrthoDB" id="891773at2"/>
<dbReference type="Pfam" id="PF11751">
    <property type="entry name" value="PorP_SprF"/>
    <property type="match status" value="1"/>
</dbReference>
<dbReference type="AlphaFoldDB" id="A0A3E2NTN8"/>
<feature type="chain" id="PRO_5017742379" evidence="1">
    <location>
        <begin position="27"/>
        <end position="301"/>
    </location>
</feature>
<dbReference type="RefSeq" id="WP_117381171.1">
    <property type="nucleotide sequence ID" value="NZ_QWDE01000001.1"/>
</dbReference>
<proteinExistence type="predicted"/>
<feature type="signal peptide" evidence="1">
    <location>
        <begin position="1"/>
        <end position="26"/>
    </location>
</feature>
<evidence type="ECO:0000313" key="2">
    <source>
        <dbReference type="EMBL" id="RFZ84281.1"/>
    </source>
</evidence>
<keyword evidence="3" id="KW-1185">Reference proteome</keyword>
<gene>
    <name evidence="2" type="ORF">DYU05_01230</name>
</gene>
<dbReference type="EMBL" id="QWDE01000001">
    <property type="protein sequence ID" value="RFZ84281.1"/>
    <property type="molecule type" value="Genomic_DNA"/>
</dbReference>
<reference evidence="2 3" key="1">
    <citation type="submission" date="2018-08" db="EMBL/GenBank/DDBJ databases">
        <title>Mucilaginibacter terrae sp. nov., isolated from manganese diggings.</title>
        <authorList>
            <person name="Huang Y."/>
            <person name="Zhou Z."/>
        </authorList>
    </citation>
    <scope>NUCLEOTIDE SEQUENCE [LARGE SCALE GENOMIC DNA]</scope>
    <source>
        <strain evidence="2 3">ZH6</strain>
    </source>
</reference>
<evidence type="ECO:0000256" key="1">
    <source>
        <dbReference type="SAM" id="SignalP"/>
    </source>
</evidence>
<organism evidence="2 3">
    <name type="scientific">Mucilaginibacter terrenus</name>
    <dbReference type="NCBI Taxonomy" id="2482727"/>
    <lineage>
        <taxon>Bacteria</taxon>
        <taxon>Pseudomonadati</taxon>
        <taxon>Bacteroidota</taxon>
        <taxon>Sphingobacteriia</taxon>
        <taxon>Sphingobacteriales</taxon>
        <taxon>Sphingobacteriaceae</taxon>
        <taxon>Mucilaginibacter</taxon>
    </lineage>
</organism>
<keyword evidence="1" id="KW-0732">Signal</keyword>
<dbReference type="InterPro" id="IPR019861">
    <property type="entry name" value="PorP/SprF_Bacteroidetes"/>
</dbReference>
<dbReference type="NCBIfam" id="TIGR03519">
    <property type="entry name" value="T9SS_PorP_fam"/>
    <property type="match status" value="1"/>
</dbReference>
<protein>
    <submittedName>
        <fullName evidence="2">Type IX secretion system membrane protein PorP/SprF</fullName>
    </submittedName>
</protein>
<evidence type="ECO:0000313" key="3">
    <source>
        <dbReference type="Proteomes" id="UP000260823"/>
    </source>
</evidence>